<reference evidence="2" key="1">
    <citation type="journal article" date="2014" name="Int. J. Syst. Evol. Microbiol.">
        <title>Complete genome sequence of Corynebacterium casei LMG S-19264T (=DSM 44701T), isolated from a smear-ripened cheese.</title>
        <authorList>
            <consortium name="US DOE Joint Genome Institute (JGI-PGF)"/>
            <person name="Walter F."/>
            <person name="Albersmeier A."/>
            <person name="Kalinowski J."/>
            <person name="Ruckert C."/>
        </authorList>
    </citation>
    <scope>NUCLEOTIDE SEQUENCE</scope>
    <source>
        <strain evidence="2">CGMCC 4.5737</strain>
    </source>
</reference>
<name>A0A8J3C5Y6_9PSEU</name>
<evidence type="ECO:0000313" key="2">
    <source>
        <dbReference type="EMBL" id="GGM34109.1"/>
    </source>
</evidence>
<gene>
    <name evidence="2" type="ORF">GCM10012275_01840</name>
</gene>
<evidence type="ECO:0000259" key="1">
    <source>
        <dbReference type="Pfam" id="PF18974"/>
    </source>
</evidence>
<keyword evidence="3" id="KW-1185">Reference proteome</keyword>
<dbReference type="Pfam" id="PF18974">
    <property type="entry name" value="DUF5710"/>
    <property type="match status" value="1"/>
</dbReference>
<sequence>MTEQRIWLDVPFAEKNNAKAAGARWDPAAKRWYAPRPDMAELERWAALPDVPDLLPGEDRSFGSGLFVDLVPSSCWFTNVRSCVSPRDWERLRRMILKRAGHRCEACGQREERATRRWLEAHERWAYDDAGRVQTLRRLICLCTPCHTATHFGLATVRGVQDQALAHLCSVTGMSQDEALDHVDAAFDLWRRRSLASWTLDLSMLTTAGITVVPPPDAKARAAVAEHTLRQRCP</sequence>
<comment type="caution">
    <text evidence="2">The sequence shown here is derived from an EMBL/GenBank/DDBJ whole genome shotgun (WGS) entry which is preliminary data.</text>
</comment>
<dbReference type="AlphaFoldDB" id="A0A8J3C5Y6"/>
<evidence type="ECO:0000313" key="3">
    <source>
        <dbReference type="Proteomes" id="UP000637578"/>
    </source>
</evidence>
<dbReference type="Proteomes" id="UP000637578">
    <property type="component" value="Unassembled WGS sequence"/>
</dbReference>
<proteinExistence type="predicted"/>
<dbReference type="InterPro" id="IPR043764">
    <property type="entry name" value="DUF5710"/>
</dbReference>
<dbReference type="EMBL" id="BMMK01000001">
    <property type="protein sequence ID" value="GGM34109.1"/>
    <property type="molecule type" value="Genomic_DNA"/>
</dbReference>
<feature type="domain" description="DUF5710" evidence="1">
    <location>
        <begin position="5"/>
        <end position="45"/>
    </location>
</feature>
<organism evidence="2 3">
    <name type="scientific">Longimycelium tulufanense</name>
    <dbReference type="NCBI Taxonomy" id="907463"/>
    <lineage>
        <taxon>Bacteria</taxon>
        <taxon>Bacillati</taxon>
        <taxon>Actinomycetota</taxon>
        <taxon>Actinomycetes</taxon>
        <taxon>Pseudonocardiales</taxon>
        <taxon>Pseudonocardiaceae</taxon>
        <taxon>Longimycelium</taxon>
    </lineage>
</organism>
<reference evidence="2" key="2">
    <citation type="submission" date="2020-09" db="EMBL/GenBank/DDBJ databases">
        <authorList>
            <person name="Sun Q."/>
            <person name="Zhou Y."/>
        </authorList>
    </citation>
    <scope>NUCLEOTIDE SEQUENCE</scope>
    <source>
        <strain evidence="2">CGMCC 4.5737</strain>
    </source>
</reference>
<dbReference type="RefSeq" id="WP_189052866.1">
    <property type="nucleotide sequence ID" value="NZ_BMMK01000001.1"/>
</dbReference>
<protein>
    <recommendedName>
        <fullName evidence="1">DUF5710 domain-containing protein</fullName>
    </recommendedName>
</protein>
<accession>A0A8J3C5Y6</accession>